<dbReference type="InterPro" id="IPR036942">
    <property type="entry name" value="Beta-barrel_TonB_sf"/>
</dbReference>
<evidence type="ECO:0000313" key="16">
    <source>
        <dbReference type="Proteomes" id="UP000245533"/>
    </source>
</evidence>
<dbReference type="SUPFAM" id="SSF56935">
    <property type="entry name" value="Porins"/>
    <property type="match status" value="1"/>
</dbReference>
<keyword evidence="9 10" id="KW-0998">Cell outer membrane</keyword>
<dbReference type="Pfam" id="PF00593">
    <property type="entry name" value="TonB_dep_Rec_b-barrel"/>
    <property type="match status" value="1"/>
</dbReference>
<dbReference type="EMBL" id="QGGB01000005">
    <property type="protein sequence ID" value="PWN07155.1"/>
    <property type="molecule type" value="Genomic_DNA"/>
</dbReference>
<accession>A0A316TVK6</accession>
<dbReference type="Pfam" id="PF13715">
    <property type="entry name" value="CarbopepD_reg_2"/>
    <property type="match status" value="1"/>
</dbReference>
<name>A0A316TVK6_9BACT</name>
<dbReference type="Pfam" id="PF07715">
    <property type="entry name" value="Plug"/>
    <property type="match status" value="1"/>
</dbReference>
<reference evidence="15 16" key="1">
    <citation type="submission" date="2018-05" db="EMBL/GenBank/DDBJ databases">
        <title>Rhodohalobacter halophilus gen. nov., sp. nov., a moderately halophilic member of the family Balneolaceae.</title>
        <authorList>
            <person name="Liu Z.-W."/>
        </authorList>
    </citation>
    <scope>NUCLEOTIDE SEQUENCE [LARGE SCALE GENOMIC DNA]</scope>
    <source>
        <strain evidence="15 16">8A47</strain>
    </source>
</reference>
<evidence type="ECO:0000256" key="11">
    <source>
        <dbReference type="RuleBase" id="RU003357"/>
    </source>
</evidence>
<evidence type="ECO:0000256" key="9">
    <source>
        <dbReference type="ARBA" id="ARBA00023237"/>
    </source>
</evidence>
<dbReference type="Gene3D" id="2.40.170.20">
    <property type="entry name" value="TonB-dependent receptor, beta-barrel domain"/>
    <property type="match status" value="1"/>
</dbReference>
<dbReference type="Gene3D" id="2.60.40.1120">
    <property type="entry name" value="Carboxypeptidase-like, regulatory domain"/>
    <property type="match status" value="1"/>
</dbReference>
<evidence type="ECO:0000256" key="6">
    <source>
        <dbReference type="ARBA" id="ARBA00023077"/>
    </source>
</evidence>
<keyword evidence="3 10" id="KW-1134">Transmembrane beta strand</keyword>
<dbReference type="GO" id="GO:0015344">
    <property type="term" value="F:siderophore uptake transmembrane transporter activity"/>
    <property type="evidence" value="ECO:0007669"/>
    <property type="project" value="TreeGrafter"/>
</dbReference>
<evidence type="ECO:0000259" key="14">
    <source>
        <dbReference type="Pfam" id="PF07715"/>
    </source>
</evidence>
<evidence type="ECO:0000256" key="4">
    <source>
        <dbReference type="ARBA" id="ARBA00022692"/>
    </source>
</evidence>
<comment type="subcellular location">
    <subcellularLocation>
        <location evidence="1 10">Cell outer membrane</location>
        <topology evidence="1 10">Multi-pass membrane protein</topology>
    </subcellularLocation>
</comment>
<evidence type="ECO:0000256" key="3">
    <source>
        <dbReference type="ARBA" id="ARBA00022452"/>
    </source>
</evidence>
<dbReference type="PANTHER" id="PTHR30069:SF29">
    <property type="entry name" value="HEMOGLOBIN AND HEMOGLOBIN-HAPTOGLOBIN-BINDING PROTEIN 1-RELATED"/>
    <property type="match status" value="1"/>
</dbReference>
<sequence length="979" mass="107652">MRNLFACSVLFLILFATTGTEAKAATMMQQTNERITVSGTVLDAETGETLAGVNIAVRGRVVGVASGPEGEFTLRVNDTPPITLVVSIIGYRTQEIEITEMNVSDLRIELVEETILGSDVVVSASRVEESILEAPVSIEKMDILAINQTASPNYYQGIANLKGVDVTTSSINFQIINARGFNSTGNTRMVQLTDGMDTQAPALNFPIGNLNGPSELDVESLEFIPGASSALYGPNAFNGILLVNSKSPFEYPGLSVFVRSGVNHIDSQDNLGEPANPRPMYEFSGRYADVIGDRFAYKLNVTYSTADDWRGINYSDKNAELQGGLSVNPAYDGVHLYGDDGTFNIGLLSFNPDFVAAVSQGLVNAGVPQTSAVQFAQSLPSQPVARTGYREQYLVDFDAENLKFNGSLHYRLSDNVEASYSLNYGYGTSIYSGAQRYSLNNFSIAQHKVEVRGDNFMVRAYGTFEDSGDSYIADFVGFSVNDQYLNTTQWYGLYGGNFIQGLVGAYVQTFGTPVFDANNVQALLSNPQLVSNLHNWARNGNAGAGITGADANRFEPGTQAFENAKENALEGVVPNGARFDDQSRFLHTEGQYDFKNEIKFMDLQAGLSFRQYQLRSNGTIFADADGGVNINEYGGYLQGAKSFIDDRLRLTGSVRYDKNENFDGQFNPRIASVIRIADNQNIRASYQTGFRNPTTQGQYIDLNVLTARLLGGLPEIVAPYDVTTNSFRLDSVERFTNELLAGNPNAAAELVPYTNFEKVKPEQIQSYEVGYKGLIGNKLLIDTAFYYNVYDDFIAQFRVRKAAGAFTGNPANDQAVAASLLSGDASNTFQLYTNLDETVKSRGAVFGFDYSLPASFLLTANYNWNELITNQEDSFIFDFNTPEHKVNVSFGNRRITDQIGFNLTWRWQDEFDWTSSFANGTVPSVSTFDAQVSYRVPDLRSVVKVGGSNIFNNRHFLNYGGPNLGAIYYVSLTFDQFLN</sequence>
<keyword evidence="16" id="KW-1185">Reference proteome</keyword>
<dbReference type="OrthoDB" id="1109208at2"/>
<keyword evidence="7 10" id="KW-0472">Membrane</keyword>
<organism evidence="15 16">
    <name type="scientific">Rhodohalobacter mucosus</name>
    <dbReference type="NCBI Taxonomy" id="2079485"/>
    <lineage>
        <taxon>Bacteria</taxon>
        <taxon>Pseudomonadati</taxon>
        <taxon>Balneolota</taxon>
        <taxon>Balneolia</taxon>
        <taxon>Balneolales</taxon>
        <taxon>Balneolaceae</taxon>
        <taxon>Rhodohalobacter</taxon>
    </lineage>
</organism>
<keyword evidence="5 12" id="KW-0732">Signal</keyword>
<feature type="domain" description="TonB-dependent receptor plug" evidence="14">
    <location>
        <begin position="132"/>
        <end position="240"/>
    </location>
</feature>
<evidence type="ECO:0000256" key="7">
    <source>
        <dbReference type="ARBA" id="ARBA00023136"/>
    </source>
</evidence>
<dbReference type="InterPro" id="IPR012910">
    <property type="entry name" value="Plug_dom"/>
</dbReference>
<dbReference type="GO" id="GO:0009279">
    <property type="term" value="C:cell outer membrane"/>
    <property type="evidence" value="ECO:0007669"/>
    <property type="project" value="UniProtKB-SubCell"/>
</dbReference>
<keyword evidence="4 10" id="KW-0812">Transmembrane</keyword>
<gene>
    <name evidence="15" type="ORF">DDZ15_06245</name>
</gene>
<comment type="similarity">
    <text evidence="10 11">Belongs to the TonB-dependent receptor family.</text>
</comment>
<dbReference type="SUPFAM" id="SSF49464">
    <property type="entry name" value="Carboxypeptidase regulatory domain-like"/>
    <property type="match status" value="1"/>
</dbReference>
<evidence type="ECO:0000256" key="10">
    <source>
        <dbReference type="PROSITE-ProRule" id="PRU01360"/>
    </source>
</evidence>
<evidence type="ECO:0000259" key="13">
    <source>
        <dbReference type="Pfam" id="PF00593"/>
    </source>
</evidence>
<feature type="chain" id="PRO_5016426234" evidence="12">
    <location>
        <begin position="25"/>
        <end position="979"/>
    </location>
</feature>
<dbReference type="Proteomes" id="UP000245533">
    <property type="component" value="Unassembled WGS sequence"/>
</dbReference>
<dbReference type="Gene3D" id="2.170.130.10">
    <property type="entry name" value="TonB-dependent receptor, plug domain"/>
    <property type="match status" value="1"/>
</dbReference>
<feature type="signal peptide" evidence="12">
    <location>
        <begin position="1"/>
        <end position="24"/>
    </location>
</feature>
<dbReference type="PROSITE" id="PS52016">
    <property type="entry name" value="TONB_DEPENDENT_REC_3"/>
    <property type="match status" value="1"/>
</dbReference>
<comment type="caution">
    <text evidence="15">The sequence shown here is derived from an EMBL/GenBank/DDBJ whole genome shotgun (WGS) entry which is preliminary data.</text>
</comment>
<dbReference type="PANTHER" id="PTHR30069">
    <property type="entry name" value="TONB-DEPENDENT OUTER MEMBRANE RECEPTOR"/>
    <property type="match status" value="1"/>
</dbReference>
<protein>
    <submittedName>
        <fullName evidence="15">TonB-dependent receptor</fullName>
    </submittedName>
</protein>
<dbReference type="InterPro" id="IPR039426">
    <property type="entry name" value="TonB-dep_rcpt-like"/>
</dbReference>
<evidence type="ECO:0000256" key="8">
    <source>
        <dbReference type="ARBA" id="ARBA00023170"/>
    </source>
</evidence>
<feature type="domain" description="TonB-dependent receptor-like beta-barrel" evidence="13">
    <location>
        <begin position="562"/>
        <end position="949"/>
    </location>
</feature>
<keyword evidence="2 10" id="KW-0813">Transport</keyword>
<dbReference type="InterPro" id="IPR000531">
    <property type="entry name" value="Beta-barrel_TonB"/>
</dbReference>
<proteinExistence type="inferred from homology"/>
<evidence type="ECO:0000256" key="2">
    <source>
        <dbReference type="ARBA" id="ARBA00022448"/>
    </source>
</evidence>
<keyword evidence="8 15" id="KW-0675">Receptor</keyword>
<dbReference type="InterPro" id="IPR008969">
    <property type="entry name" value="CarboxyPept-like_regulatory"/>
</dbReference>
<evidence type="ECO:0000256" key="12">
    <source>
        <dbReference type="SAM" id="SignalP"/>
    </source>
</evidence>
<evidence type="ECO:0000256" key="1">
    <source>
        <dbReference type="ARBA" id="ARBA00004571"/>
    </source>
</evidence>
<evidence type="ECO:0000256" key="5">
    <source>
        <dbReference type="ARBA" id="ARBA00022729"/>
    </source>
</evidence>
<dbReference type="InterPro" id="IPR037066">
    <property type="entry name" value="Plug_dom_sf"/>
</dbReference>
<evidence type="ECO:0000313" key="15">
    <source>
        <dbReference type="EMBL" id="PWN07155.1"/>
    </source>
</evidence>
<keyword evidence="6 11" id="KW-0798">TonB box</keyword>
<dbReference type="GO" id="GO:0044718">
    <property type="term" value="P:siderophore transmembrane transport"/>
    <property type="evidence" value="ECO:0007669"/>
    <property type="project" value="TreeGrafter"/>
</dbReference>
<dbReference type="AlphaFoldDB" id="A0A316TVK6"/>